<reference evidence="2" key="1">
    <citation type="submission" date="2020-07" db="EMBL/GenBank/DDBJ databases">
        <title>Complete genome sequencing of Coprobacter sp. strain 2CBH44.</title>
        <authorList>
            <person name="Sakamoto M."/>
            <person name="Murakami T."/>
            <person name="Mori H."/>
        </authorList>
    </citation>
    <scope>NUCLEOTIDE SEQUENCE [LARGE SCALE GENOMIC DNA]</scope>
    <source>
        <strain evidence="2">2CBH44</strain>
    </source>
</reference>
<sequence length="29" mass="3306">MSEEKLLFIKIADLKKKSELVGTKGKSRK</sequence>
<dbReference type="AlphaFoldDB" id="A0A7G1HWY4"/>
<proteinExistence type="predicted"/>
<name>A0A7G1HWY4_9BACT</name>
<evidence type="ECO:0000313" key="2">
    <source>
        <dbReference type="Proteomes" id="UP000594042"/>
    </source>
</evidence>
<dbReference type="KEGG" id="copr:Cop2CBH44_18960"/>
<keyword evidence="2" id="KW-1185">Reference proteome</keyword>
<dbReference type="Proteomes" id="UP000594042">
    <property type="component" value="Chromosome"/>
</dbReference>
<protein>
    <submittedName>
        <fullName evidence="1">Uncharacterized protein</fullName>
    </submittedName>
</protein>
<dbReference type="EMBL" id="AP023322">
    <property type="protein sequence ID" value="BCI63543.1"/>
    <property type="molecule type" value="Genomic_DNA"/>
</dbReference>
<accession>A0A7G1HWY4</accession>
<gene>
    <name evidence="1" type="ORF">Cop2CBH44_18960</name>
</gene>
<evidence type="ECO:0000313" key="1">
    <source>
        <dbReference type="EMBL" id="BCI63543.1"/>
    </source>
</evidence>
<organism evidence="1 2">
    <name type="scientific">Coprobacter secundus subsp. similis</name>
    <dbReference type="NCBI Taxonomy" id="2751153"/>
    <lineage>
        <taxon>Bacteria</taxon>
        <taxon>Pseudomonadati</taxon>
        <taxon>Bacteroidota</taxon>
        <taxon>Bacteroidia</taxon>
        <taxon>Bacteroidales</taxon>
        <taxon>Barnesiellaceae</taxon>
        <taxon>Coprobacter</taxon>
    </lineage>
</organism>